<protein>
    <recommendedName>
        <fullName evidence="2">Protein Abitram</fullName>
    </recommendedName>
    <alternativeName>
        <fullName evidence="3">Actin-binding transcription modulator</fullName>
    </alternativeName>
</protein>
<dbReference type="SUPFAM" id="SSF51230">
    <property type="entry name" value="Single hybrid motif"/>
    <property type="match status" value="1"/>
</dbReference>
<dbReference type="Gene3D" id="2.40.50.100">
    <property type="match status" value="1"/>
</dbReference>
<dbReference type="InterPro" id="IPR033753">
    <property type="entry name" value="GCV_H/Fam206"/>
</dbReference>
<evidence type="ECO:0000256" key="3">
    <source>
        <dbReference type="ARBA" id="ARBA00030463"/>
    </source>
</evidence>
<comment type="similarity">
    <text evidence="1">Belongs to the ABITRAM family.</text>
</comment>
<sequence>MARFIPSIEDSFEKLKNYPKVTDRYYSPYYYINDKGCPTEHHCVLLHTNKICLITLAPSHPVVKEKKTIVHLDFQVTSQVDRLENKVRGKGKKGAQHLMPDSVLCYVICNDGTKYSVFACVKGKLLEINQMLLKNPNLMTEKPTSEGFVAIVLPSLKDLEVCKSSLLTEDKYCCEI</sequence>
<keyword evidence="5" id="KW-1185">Reference proteome</keyword>
<proteinExistence type="inferred from homology"/>
<dbReference type="EMBL" id="JAWJWF010000002">
    <property type="protein sequence ID" value="KAK6637180.1"/>
    <property type="molecule type" value="Genomic_DNA"/>
</dbReference>
<evidence type="ECO:0000313" key="5">
    <source>
        <dbReference type="Proteomes" id="UP001359485"/>
    </source>
</evidence>
<dbReference type="Pfam" id="PF01597">
    <property type="entry name" value="GCV_H"/>
    <property type="match status" value="1"/>
</dbReference>
<dbReference type="PANTHER" id="PTHR13651">
    <property type="entry name" value="PROTEIN ABITRAM"/>
    <property type="match status" value="1"/>
</dbReference>
<dbReference type="Proteomes" id="UP001359485">
    <property type="component" value="Unassembled WGS sequence"/>
</dbReference>
<evidence type="ECO:0000313" key="4">
    <source>
        <dbReference type="EMBL" id="KAK6637180.1"/>
    </source>
</evidence>
<dbReference type="InterPro" id="IPR039169">
    <property type="entry name" value="Abitram"/>
</dbReference>
<accession>A0ABR1BAE4</accession>
<comment type="caution">
    <text evidence="4">The sequence shown here is derived from an EMBL/GenBank/DDBJ whole genome shotgun (WGS) entry which is preliminary data.</text>
</comment>
<reference evidence="4 5" key="1">
    <citation type="submission" date="2023-09" db="EMBL/GenBank/DDBJ databases">
        <title>Genomes of two closely related lineages of the louse Polyplax serrata with different host specificities.</title>
        <authorList>
            <person name="Martinu J."/>
            <person name="Tarabai H."/>
            <person name="Stefka J."/>
            <person name="Hypsa V."/>
        </authorList>
    </citation>
    <scope>NUCLEOTIDE SEQUENCE [LARGE SCALE GENOMIC DNA]</scope>
    <source>
        <strain evidence="4">98ZLc_SE</strain>
    </source>
</reference>
<gene>
    <name evidence="4" type="ORF">RUM44_007594</name>
</gene>
<evidence type="ECO:0000256" key="1">
    <source>
        <dbReference type="ARBA" id="ARBA00010764"/>
    </source>
</evidence>
<name>A0ABR1BAE4_POLSC</name>
<dbReference type="InterPro" id="IPR011053">
    <property type="entry name" value="Single_hybrid_motif"/>
</dbReference>
<evidence type="ECO:0000256" key="2">
    <source>
        <dbReference type="ARBA" id="ARBA00019325"/>
    </source>
</evidence>
<dbReference type="PANTHER" id="PTHR13651:SF0">
    <property type="entry name" value="PROTEIN ABITRAM"/>
    <property type="match status" value="1"/>
</dbReference>
<organism evidence="4 5">
    <name type="scientific">Polyplax serrata</name>
    <name type="common">Common mouse louse</name>
    <dbReference type="NCBI Taxonomy" id="468196"/>
    <lineage>
        <taxon>Eukaryota</taxon>
        <taxon>Metazoa</taxon>
        <taxon>Ecdysozoa</taxon>
        <taxon>Arthropoda</taxon>
        <taxon>Hexapoda</taxon>
        <taxon>Insecta</taxon>
        <taxon>Pterygota</taxon>
        <taxon>Neoptera</taxon>
        <taxon>Paraneoptera</taxon>
        <taxon>Psocodea</taxon>
        <taxon>Troctomorpha</taxon>
        <taxon>Phthiraptera</taxon>
        <taxon>Anoplura</taxon>
        <taxon>Polyplacidae</taxon>
        <taxon>Polyplax</taxon>
    </lineage>
</organism>